<accession>F4A2N6</accession>
<dbReference type="RefSeq" id="WP_013780646.1">
    <property type="nucleotide sequence ID" value="NC_015520.1"/>
</dbReference>
<dbReference type="Pfam" id="PF19864">
    <property type="entry name" value="Radical_SAM_N2"/>
    <property type="match status" value="1"/>
</dbReference>
<dbReference type="AlphaFoldDB" id="F4A2N6"/>
<dbReference type="PANTHER" id="PTHR42731">
    <property type="entry name" value="SLL1084 PROTEIN"/>
    <property type="match status" value="1"/>
</dbReference>
<dbReference type="InterPro" id="IPR045784">
    <property type="entry name" value="Radical_SAM_N2"/>
</dbReference>
<dbReference type="InterPro" id="IPR006638">
    <property type="entry name" value="Elp3/MiaA/NifB-like_rSAM"/>
</dbReference>
<dbReference type="Proteomes" id="UP000008457">
    <property type="component" value="Chromosome"/>
</dbReference>
<dbReference type="InterPro" id="IPR023404">
    <property type="entry name" value="rSAM_horseshoe"/>
</dbReference>
<protein>
    <submittedName>
        <fullName evidence="2">Radical SAM domain protein</fullName>
    </submittedName>
</protein>
<dbReference type="PROSITE" id="PS51918">
    <property type="entry name" value="RADICAL_SAM"/>
    <property type="match status" value="1"/>
</dbReference>
<dbReference type="SMART" id="SM00729">
    <property type="entry name" value="Elp3"/>
    <property type="match status" value="1"/>
</dbReference>
<dbReference type="GO" id="GO:0003824">
    <property type="term" value="F:catalytic activity"/>
    <property type="evidence" value="ECO:0007669"/>
    <property type="project" value="InterPro"/>
</dbReference>
<gene>
    <name evidence="2" type="ordered locus">Mahau_1018</name>
</gene>
<sequence>MRNRSIDKILLSVEKPARYIGNEYNAVHKNLASVEVRFAFAFPDVYDIGMSHLGIRILYDILNKRDDTFCERVFAPWVDMEQQMRQHEIPLFALESGDSIADFDMLGFTLQYEMSYTNVLNMLDLAGIPIWSKERTNRHPFVLAGGPCAYNPEPLADIIDFFLIGDGEEAIDEIVNCYKTWKHSGDTDRQNFLKHVASIDGVYVPSLYEISYNDDGTINAIAPKIDSLPHTIRKRVVTNLNSAAYPERPIVPYIDIVHDRAVLEIFRGCTRGCRFCQAGMVYRPIRERSADRLVELADKLVRATGYSEMSLSSLSTGDYSQLEQLVKILLEKFQEDKVALSLPSLRLDSIDKSLLERIQSVKKTGLTFAPEAGTQRLRDVINKGITDDDILRTVEYAFQQGWQSVKLYFMIGLPTETDDDLYGIAEMARRILDVYYSIPKDQRGRHIDITVSTSSFVPKPFTPFQWDPQDKIDRLSYKQHLLQQQLRMKHVTYHWSDNRLSFIEAVFARGDRRLGRVLAAALANGCRFDAWTDYFNYDGWLKAFEQCSINPEFYASRVRSYDEVLPWDHIDAGVSKDFLIRERERALKGKTTFDCRRACIKCGIERWEGVCDNANASTL</sequence>
<keyword evidence="3" id="KW-1185">Reference proteome</keyword>
<reference evidence="3" key="1">
    <citation type="submission" date="2010-11" db="EMBL/GenBank/DDBJ databases">
        <title>The complete genome of Mahella australiensis DSM 15567.</title>
        <authorList>
            <consortium name="US DOE Joint Genome Institute (JGI-PGF)"/>
            <person name="Lucas S."/>
            <person name="Copeland A."/>
            <person name="Lapidus A."/>
            <person name="Bruce D."/>
            <person name="Goodwin L."/>
            <person name="Pitluck S."/>
            <person name="Kyrpides N."/>
            <person name="Mavromatis K."/>
            <person name="Pagani I."/>
            <person name="Ivanova N."/>
            <person name="Teshima H."/>
            <person name="Brettin T."/>
            <person name="Detter J.C."/>
            <person name="Han C."/>
            <person name="Tapia R."/>
            <person name="Land M."/>
            <person name="Hauser L."/>
            <person name="Markowitz V."/>
            <person name="Cheng J.-F."/>
            <person name="Hugenholtz P."/>
            <person name="Woyke T."/>
            <person name="Wu D."/>
            <person name="Spring S."/>
            <person name="Pukall R."/>
            <person name="Steenblock K."/>
            <person name="Schneider S."/>
            <person name="Klenk H.-P."/>
            <person name="Eisen J.A."/>
        </authorList>
    </citation>
    <scope>NUCLEOTIDE SEQUENCE [LARGE SCALE GENOMIC DNA]</scope>
    <source>
        <strain evidence="3">DSM 15567 / CIP 107919 / 50-1 BON</strain>
    </source>
</reference>
<dbReference type="STRING" id="697281.Mahau_1018"/>
<dbReference type="CDD" id="cd01335">
    <property type="entry name" value="Radical_SAM"/>
    <property type="match status" value="1"/>
</dbReference>
<dbReference type="EMBL" id="CP002360">
    <property type="protein sequence ID" value="AEE96216.1"/>
    <property type="molecule type" value="Genomic_DNA"/>
</dbReference>
<dbReference type="KEGG" id="mas:Mahau_1018"/>
<reference evidence="2 3" key="2">
    <citation type="journal article" date="2011" name="Stand. Genomic Sci.">
        <title>Complete genome sequence of Mahella australiensis type strain (50-1 BON).</title>
        <authorList>
            <person name="Sikorski J."/>
            <person name="Teshima H."/>
            <person name="Nolan M."/>
            <person name="Lucas S."/>
            <person name="Hammon N."/>
            <person name="Deshpande S."/>
            <person name="Cheng J.F."/>
            <person name="Pitluck S."/>
            <person name="Liolios K."/>
            <person name="Pagani I."/>
            <person name="Ivanova N."/>
            <person name="Huntemann M."/>
            <person name="Mavromatis K."/>
            <person name="Ovchinikova G."/>
            <person name="Pati A."/>
            <person name="Tapia R."/>
            <person name="Han C."/>
            <person name="Goodwin L."/>
            <person name="Chen A."/>
            <person name="Palaniappan K."/>
            <person name="Land M."/>
            <person name="Hauser L."/>
            <person name="Ngatchou-Djao O.D."/>
            <person name="Rohde M."/>
            <person name="Pukall R."/>
            <person name="Spring S."/>
            <person name="Abt B."/>
            <person name="Goker M."/>
            <person name="Detter J.C."/>
            <person name="Woyke T."/>
            <person name="Bristow J."/>
            <person name="Markowitz V."/>
            <person name="Hugenholtz P."/>
            <person name="Eisen J.A."/>
            <person name="Kyrpides N.C."/>
            <person name="Klenk H.P."/>
            <person name="Lapidus A."/>
        </authorList>
    </citation>
    <scope>NUCLEOTIDE SEQUENCE [LARGE SCALE GENOMIC DNA]</scope>
    <source>
        <strain evidence="3">DSM 15567 / CIP 107919 / 50-1 BON</strain>
    </source>
</reference>
<dbReference type="eggNOG" id="COG1032">
    <property type="taxonomic scope" value="Bacteria"/>
</dbReference>
<evidence type="ECO:0000259" key="1">
    <source>
        <dbReference type="PROSITE" id="PS51918"/>
    </source>
</evidence>
<dbReference type="InterPro" id="IPR058240">
    <property type="entry name" value="rSAM_sf"/>
</dbReference>
<dbReference type="SFLD" id="SFLDS00029">
    <property type="entry name" value="Radical_SAM"/>
    <property type="match status" value="1"/>
</dbReference>
<evidence type="ECO:0000313" key="3">
    <source>
        <dbReference type="Proteomes" id="UP000008457"/>
    </source>
</evidence>
<dbReference type="Pfam" id="PF04055">
    <property type="entry name" value="Radical_SAM"/>
    <property type="match status" value="1"/>
</dbReference>
<dbReference type="SFLD" id="SFLDG01082">
    <property type="entry name" value="B12-binding_domain_containing"/>
    <property type="match status" value="1"/>
</dbReference>
<dbReference type="PANTHER" id="PTHR42731:SF1">
    <property type="entry name" value="RADICAL SAM DOMAIN PROTEIN"/>
    <property type="match status" value="1"/>
</dbReference>
<dbReference type="InterPro" id="IPR023862">
    <property type="entry name" value="CHP03960_rSAM"/>
</dbReference>
<organism evidence="2 3">
    <name type="scientific">Mahella australiensis (strain DSM 15567 / CIP 107919 / 50-1 BON)</name>
    <dbReference type="NCBI Taxonomy" id="697281"/>
    <lineage>
        <taxon>Bacteria</taxon>
        <taxon>Bacillati</taxon>
        <taxon>Bacillota</taxon>
        <taxon>Clostridia</taxon>
        <taxon>Thermoanaerobacterales</taxon>
        <taxon>Thermoanaerobacterales Family IV. Incertae Sedis</taxon>
        <taxon>Mahella</taxon>
    </lineage>
</organism>
<dbReference type="NCBIfam" id="TIGR03960">
    <property type="entry name" value="rSAM_fuse_unch"/>
    <property type="match status" value="1"/>
</dbReference>
<feature type="domain" description="Radical SAM core" evidence="1">
    <location>
        <begin position="255"/>
        <end position="497"/>
    </location>
</feature>
<dbReference type="SUPFAM" id="SSF102114">
    <property type="entry name" value="Radical SAM enzymes"/>
    <property type="match status" value="1"/>
</dbReference>
<dbReference type="HOGENOM" id="CLU_011543_3_2_9"/>
<dbReference type="InterPro" id="IPR007197">
    <property type="entry name" value="rSAM"/>
</dbReference>
<dbReference type="GO" id="GO:0051536">
    <property type="term" value="F:iron-sulfur cluster binding"/>
    <property type="evidence" value="ECO:0007669"/>
    <property type="project" value="InterPro"/>
</dbReference>
<name>F4A2N6_MAHA5</name>
<dbReference type="Gene3D" id="3.80.30.20">
    <property type="entry name" value="tm_1862 like domain"/>
    <property type="match status" value="1"/>
</dbReference>
<proteinExistence type="predicted"/>
<evidence type="ECO:0000313" key="2">
    <source>
        <dbReference type="EMBL" id="AEE96216.1"/>
    </source>
</evidence>